<feature type="transmembrane region" description="Helical" evidence="8">
    <location>
        <begin position="72"/>
        <end position="94"/>
    </location>
</feature>
<evidence type="ECO:0000256" key="6">
    <source>
        <dbReference type="ARBA" id="ARBA00023136"/>
    </source>
</evidence>
<evidence type="ECO:0000256" key="7">
    <source>
        <dbReference type="SAM" id="MobiDB-lite"/>
    </source>
</evidence>
<dbReference type="PANTHER" id="PTHR43663">
    <property type="entry name" value="CHROMATE TRANSPORT PROTEIN-RELATED"/>
    <property type="match status" value="1"/>
</dbReference>
<comment type="similarity">
    <text evidence="2">Belongs to the chromate ion transporter (CHR) (TC 2.A.51) family.</text>
</comment>
<dbReference type="Proteomes" id="UP000183649">
    <property type="component" value="Unassembled WGS sequence"/>
</dbReference>
<sequence length="203" mass="21933">MSPQRPTSPPLERTSGNVPSAPPLQAPQHLSELFWVFNHLTLLGVGGVLPFAQRILVEDKRWLTTAQFVEMLSLSQVLPGPNLINLALMVGQHFHGWRGAVVALAGMLAAPLVLIFIVAIAYAQYAATPAVAHALQGMSTVVAGLVIAMAIKLFPAIRHDPRNWGWAGLAFGGVGLLRLNLLWVLVVLGPLAVALAWWRLRRA</sequence>
<dbReference type="GO" id="GO:0015109">
    <property type="term" value="F:chromate transmembrane transporter activity"/>
    <property type="evidence" value="ECO:0007669"/>
    <property type="project" value="InterPro"/>
</dbReference>
<name>A0A0K6HZE7_9BURK</name>
<evidence type="ECO:0000256" key="8">
    <source>
        <dbReference type="SAM" id="Phobius"/>
    </source>
</evidence>
<evidence type="ECO:0000256" key="1">
    <source>
        <dbReference type="ARBA" id="ARBA00004651"/>
    </source>
</evidence>
<evidence type="ECO:0000256" key="3">
    <source>
        <dbReference type="ARBA" id="ARBA00022475"/>
    </source>
</evidence>
<keyword evidence="3" id="KW-1003">Cell membrane</keyword>
<reference evidence="10" key="1">
    <citation type="submission" date="2015-08" db="EMBL/GenBank/DDBJ databases">
        <authorList>
            <person name="Varghese N."/>
        </authorList>
    </citation>
    <scope>NUCLEOTIDE SEQUENCE [LARGE SCALE GENOMIC DNA]</scope>
    <source>
        <strain evidence="10">DSM 18181</strain>
    </source>
</reference>
<evidence type="ECO:0000313" key="10">
    <source>
        <dbReference type="Proteomes" id="UP000183649"/>
    </source>
</evidence>
<evidence type="ECO:0000256" key="5">
    <source>
        <dbReference type="ARBA" id="ARBA00022989"/>
    </source>
</evidence>
<dbReference type="InterPro" id="IPR003370">
    <property type="entry name" value="Chromate_transpt"/>
</dbReference>
<evidence type="ECO:0000313" key="9">
    <source>
        <dbReference type="EMBL" id="CUA96289.1"/>
    </source>
</evidence>
<dbReference type="Pfam" id="PF02417">
    <property type="entry name" value="Chromate_transp"/>
    <property type="match status" value="1"/>
</dbReference>
<dbReference type="RefSeq" id="WP_072242993.1">
    <property type="nucleotide sequence ID" value="NZ_CYHF01000004.1"/>
</dbReference>
<dbReference type="OrthoDB" id="8596378at2"/>
<keyword evidence="5 8" id="KW-1133">Transmembrane helix</keyword>
<organism evidence="9 10">
    <name type="scientific">Thiomonas bhubaneswarensis</name>
    <dbReference type="NCBI Taxonomy" id="339866"/>
    <lineage>
        <taxon>Bacteria</taxon>
        <taxon>Pseudomonadati</taxon>
        <taxon>Pseudomonadota</taxon>
        <taxon>Betaproteobacteria</taxon>
        <taxon>Burkholderiales</taxon>
        <taxon>Thiomonas</taxon>
    </lineage>
</organism>
<feature type="transmembrane region" description="Helical" evidence="8">
    <location>
        <begin position="135"/>
        <end position="157"/>
    </location>
</feature>
<dbReference type="PANTHER" id="PTHR43663:SF1">
    <property type="entry name" value="CHROMATE TRANSPORTER"/>
    <property type="match status" value="1"/>
</dbReference>
<accession>A0A0K6HZE7</accession>
<evidence type="ECO:0000256" key="4">
    <source>
        <dbReference type="ARBA" id="ARBA00022692"/>
    </source>
</evidence>
<dbReference type="GO" id="GO:0005886">
    <property type="term" value="C:plasma membrane"/>
    <property type="evidence" value="ECO:0007669"/>
    <property type="project" value="UniProtKB-SubCell"/>
</dbReference>
<feature type="transmembrane region" description="Helical" evidence="8">
    <location>
        <begin position="177"/>
        <end position="198"/>
    </location>
</feature>
<dbReference type="EMBL" id="CYHF01000004">
    <property type="protein sequence ID" value="CUA96289.1"/>
    <property type="molecule type" value="Genomic_DNA"/>
</dbReference>
<proteinExistence type="inferred from homology"/>
<keyword evidence="6 8" id="KW-0472">Membrane</keyword>
<comment type="subcellular location">
    <subcellularLocation>
        <location evidence="1">Cell membrane</location>
        <topology evidence="1">Multi-pass membrane protein</topology>
    </subcellularLocation>
</comment>
<feature type="transmembrane region" description="Helical" evidence="8">
    <location>
        <begin position="33"/>
        <end position="52"/>
    </location>
</feature>
<dbReference type="AlphaFoldDB" id="A0A0K6HZE7"/>
<evidence type="ECO:0000256" key="2">
    <source>
        <dbReference type="ARBA" id="ARBA00005262"/>
    </source>
</evidence>
<dbReference type="InterPro" id="IPR052518">
    <property type="entry name" value="CHR_Transporter"/>
</dbReference>
<feature type="transmembrane region" description="Helical" evidence="8">
    <location>
        <begin position="100"/>
        <end position="123"/>
    </location>
</feature>
<keyword evidence="4 8" id="KW-0812">Transmembrane</keyword>
<gene>
    <name evidence="9" type="ORF">Ga0061069_10478</name>
</gene>
<keyword evidence="10" id="KW-1185">Reference proteome</keyword>
<protein>
    <submittedName>
        <fullName evidence="9">Chromate transport protein ChrA</fullName>
    </submittedName>
</protein>
<dbReference type="STRING" id="339866.GCA_001418255_01311"/>
<feature type="region of interest" description="Disordered" evidence="7">
    <location>
        <begin position="1"/>
        <end position="22"/>
    </location>
</feature>